<evidence type="ECO:0000256" key="5">
    <source>
        <dbReference type="ARBA" id="ARBA00023163"/>
    </source>
</evidence>
<dbReference type="EMBL" id="PPTA01000008">
    <property type="protein sequence ID" value="TFB01556.1"/>
    <property type="molecule type" value="Genomic_DNA"/>
</dbReference>
<evidence type="ECO:0000256" key="2">
    <source>
        <dbReference type="ARBA" id="ARBA00022723"/>
    </source>
</evidence>
<feature type="region of interest" description="Disordered" evidence="7">
    <location>
        <begin position="39"/>
        <end position="97"/>
    </location>
</feature>
<sequence>MNACLPCRKVKMKCRQGSQPASQCERCARKSLDCVFQRHRRGRKPGTKIAKRNTAAAPPATYSAVRKTPDHSGDSPSMVESVPAEEPNNLQPSGVLNQEAMRGKFSLRRILSTADGDAMEPPEASPPSRPEDPIEMGILNLSIAKTLFENFILVLNQYISQLDPRLHTFFYVRQKSPFLFTAILAMSAKAFNPIVYNALYDHAQDLYTEGFRNGLKSTEIVQAILILTYWKQPQDTRAWTSIGYAIRMCMDMGWHKLAPYSTTSSVSTDEARRREIRNIERTWYVLFVYDRSISLQTGRPWMIERNAFIESVDAWCSDAVADRNDALLGAFVNLRLMSSSIFSLHAPSRPRSERVPLADMETLLSLKKASIERWECHWIQEVEQKQLPEEETCHKFLIRFYGTHLRLQLFSLPLQDVLSSKYSDSSLHLDIIWAAFSGAMDMLKLITRHSAQLCFAQDSIHVMTAYSAAFLVKLLLSAPDTIVKAIESSTIDAIRAAAQAFSHHASAPGTSCELQTRFLHNIATKVSQRNRTENVATPTDASGLNRHAFQDQDRSESAKLPFLPPEVNQAMPQPLEQPLPEVFIFQHADLDPLFMDDGAWTDILACAAFNTQNGILLAG</sequence>
<keyword evidence="5" id="KW-0804">Transcription</keyword>
<keyword evidence="2" id="KW-0479">Metal-binding</keyword>
<evidence type="ECO:0000256" key="6">
    <source>
        <dbReference type="ARBA" id="ARBA00023242"/>
    </source>
</evidence>
<evidence type="ECO:0000256" key="4">
    <source>
        <dbReference type="ARBA" id="ARBA00023125"/>
    </source>
</evidence>
<feature type="compositionally biased region" description="Basic residues" evidence="7">
    <location>
        <begin position="39"/>
        <end position="51"/>
    </location>
</feature>
<dbReference type="InterPro" id="IPR051089">
    <property type="entry name" value="prtT"/>
</dbReference>
<dbReference type="SUPFAM" id="SSF57701">
    <property type="entry name" value="Zn2/Cys6 DNA-binding domain"/>
    <property type="match status" value="1"/>
</dbReference>
<dbReference type="Gene3D" id="4.10.240.10">
    <property type="entry name" value="Zn(2)-C6 fungal-type DNA-binding domain"/>
    <property type="match status" value="1"/>
</dbReference>
<dbReference type="InterPro" id="IPR036864">
    <property type="entry name" value="Zn2-C6_fun-type_DNA-bd_sf"/>
</dbReference>
<dbReference type="CDD" id="cd12148">
    <property type="entry name" value="fungal_TF_MHR"/>
    <property type="match status" value="1"/>
</dbReference>
<evidence type="ECO:0000256" key="7">
    <source>
        <dbReference type="SAM" id="MobiDB-lite"/>
    </source>
</evidence>
<keyword evidence="6" id="KW-0539">Nucleus</keyword>
<dbReference type="PROSITE" id="PS50048">
    <property type="entry name" value="ZN2_CY6_FUNGAL_2"/>
    <property type="match status" value="1"/>
</dbReference>
<evidence type="ECO:0000256" key="1">
    <source>
        <dbReference type="ARBA" id="ARBA00004123"/>
    </source>
</evidence>
<dbReference type="PROSITE" id="PS00463">
    <property type="entry name" value="ZN2_CY6_FUNGAL_1"/>
    <property type="match status" value="1"/>
</dbReference>
<gene>
    <name evidence="9" type="ORF">CCMA1212_006609</name>
</gene>
<dbReference type="Pfam" id="PF00172">
    <property type="entry name" value="Zn_clus"/>
    <property type="match status" value="1"/>
</dbReference>
<proteinExistence type="predicted"/>
<dbReference type="Pfam" id="PF04082">
    <property type="entry name" value="Fungal_trans"/>
    <property type="match status" value="1"/>
</dbReference>
<dbReference type="SMART" id="SM00066">
    <property type="entry name" value="GAL4"/>
    <property type="match status" value="1"/>
</dbReference>
<dbReference type="InterPro" id="IPR001138">
    <property type="entry name" value="Zn2Cys6_DnaBD"/>
</dbReference>
<name>A0ABY2H187_9HYPO</name>
<organism evidence="9 10">
    <name type="scientific">Trichoderma ghanense</name>
    <dbReference type="NCBI Taxonomy" id="65468"/>
    <lineage>
        <taxon>Eukaryota</taxon>
        <taxon>Fungi</taxon>
        <taxon>Dikarya</taxon>
        <taxon>Ascomycota</taxon>
        <taxon>Pezizomycotina</taxon>
        <taxon>Sordariomycetes</taxon>
        <taxon>Hypocreomycetidae</taxon>
        <taxon>Hypocreales</taxon>
        <taxon>Hypocreaceae</taxon>
        <taxon>Trichoderma</taxon>
    </lineage>
</organism>
<accession>A0ABY2H187</accession>
<keyword evidence="3" id="KW-0805">Transcription regulation</keyword>
<dbReference type="InterPro" id="IPR007219">
    <property type="entry name" value="XnlR_reg_dom"/>
</dbReference>
<evidence type="ECO:0000313" key="9">
    <source>
        <dbReference type="EMBL" id="TFB01556.1"/>
    </source>
</evidence>
<dbReference type="Proteomes" id="UP001642720">
    <property type="component" value="Unassembled WGS sequence"/>
</dbReference>
<comment type="subcellular location">
    <subcellularLocation>
        <location evidence="1">Nucleus</location>
    </subcellularLocation>
</comment>
<feature type="region of interest" description="Disordered" evidence="7">
    <location>
        <begin position="113"/>
        <end position="133"/>
    </location>
</feature>
<dbReference type="SMART" id="SM00906">
    <property type="entry name" value="Fungal_trans"/>
    <property type="match status" value="1"/>
</dbReference>
<dbReference type="PANTHER" id="PTHR31845:SF17">
    <property type="entry name" value="ZN(II)2CYS6 TRANSCRIPTION FACTOR (EUROFUNG)"/>
    <property type="match status" value="1"/>
</dbReference>
<protein>
    <submittedName>
        <fullName evidence="9">Protein priB</fullName>
    </submittedName>
</protein>
<dbReference type="GeneID" id="300578269"/>
<feature type="domain" description="Zn(2)-C6 fungal-type" evidence="8">
    <location>
        <begin position="3"/>
        <end position="36"/>
    </location>
</feature>
<keyword evidence="4" id="KW-0238">DNA-binding</keyword>
<dbReference type="CDD" id="cd00067">
    <property type="entry name" value="GAL4"/>
    <property type="match status" value="1"/>
</dbReference>
<evidence type="ECO:0000256" key="3">
    <source>
        <dbReference type="ARBA" id="ARBA00023015"/>
    </source>
</evidence>
<dbReference type="PANTHER" id="PTHR31845">
    <property type="entry name" value="FINGER DOMAIN PROTEIN, PUTATIVE-RELATED"/>
    <property type="match status" value="1"/>
</dbReference>
<keyword evidence="10" id="KW-1185">Reference proteome</keyword>
<evidence type="ECO:0000313" key="10">
    <source>
        <dbReference type="Proteomes" id="UP001642720"/>
    </source>
</evidence>
<comment type="caution">
    <text evidence="9">The sequence shown here is derived from an EMBL/GenBank/DDBJ whole genome shotgun (WGS) entry which is preliminary data.</text>
</comment>
<evidence type="ECO:0000259" key="8">
    <source>
        <dbReference type="PROSITE" id="PS50048"/>
    </source>
</evidence>
<reference evidence="9 10" key="1">
    <citation type="submission" date="2018-01" db="EMBL/GenBank/DDBJ databases">
        <title>Genome characterization of the sugarcane-associated fungus Trichoderma ghanense CCMA-1212 and their application in lignocelulose bioconversion.</title>
        <authorList>
            <person name="Steindorff A.S."/>
            <person name="Mendes T.D."/>
            <person name="Vilela E.S.D."/>
            <person name="Rodrigues D.S."/>
            <person name="Formighieri E.F."/>
            <person name="Melo I.S."/>
            <person name="Favaro L.C.L."/>
        </authorList>
    </citation>
    <scope>NUCLEOTIDE SEQUENCE [LARGE SCALE GENOMIC DNA]</scope>
    <source>
        <strain evidence="9 10">CCMA-1212</strain>
    </source>
</reference>
<dbReference type="RefSeq" id="XP_073557757.1">
    <property type="nucleotide sequence ID" value="XM_073703819.1"/>
</dbReference>